<sequence>MTLVDAGGLASALGLRLSAQWARKHKRKRKRTWECIGGRRAGKRYRPAPEKGYGECRMVFSRSEAPQVTELVSFSWITAHLFWIGWFHSRVLFCNTAQHLHAQDPRQNCARTTANPVSKCLPHPCHCIPWSVLVSGEPINGLNHSSPLLCHA</sequence>
<organism evidence="1 2">
    <name type="scientific">Mycena metata</name>
    <dbReference type="NCBI Taxonomy" id="1033252"/>
    <lineage>
        <taxon>Eukaryota</taxon>
        <taxon>Fungi</taxon>
        <taxon>Dikarya</taxon>
        <taxon>Basidiomycota</taxon>
        <taxon>Agaricomycotina</taxon>
        <taxon>Agaricomycetes</taxon>
        <taxon>Agaricomycetidae</taxon>
        <taxon>Agaricales</taxon>
        <taxon>Marasmiineae</taxon>
        <taxon>Mycenaceae</taxon>
        <taxon>Mycena</taxon>
    </lineage>
</organism>
<evidence type="ECO:0000313" key="2">
    <source>
        <dbReference type="Proteomes" id="UP001215598"/>
    </source>
</evidence>
<dbReference type="EMBL" id="JARKIB010000010">
    <property type="protein sequence ID" value="KAJ7775360.1"/>
    <property type="molecule type" value="Genomic_DNA"/>
</dbReference>
<dbReference type="Proteomes" id="UP001215598">
    <property type="component" value="Unassembled WGS sequence"/>
</dbReference>
<name>A0AAD7NUC5_9AGAR</name>
<keyword evidence="2" id="KW-1185">Reference proteome</keyword>
<reference evidence="1" key="1">
    <citation type="submission" date="2023-03" db="EMBL/GenBank/DDBJ databases">
        <title>Massive genome expansion in bonnet fungi (Mycena s.s.) driven by repeated elements and novel gene families across ecological guilds.</title>
        <authorList>
            <consortium name="Lawrence Berkeley National Laboratory"/>
            <person name="Harder C.B."/>
            <person name="Miyauchi S."/>
            <person name="Viragh M."/>
            <person name="Kuo A."/>
            <person name="Thoen E."/>
            <person name="Andreopoulos B."/>
            <person name="Lu D."/>
            <person name="Skrede I."/>
            <person name="Drula E."/>
            <person name="Henrissat B."/>
            <person name="Morin E."/>
            <person name="Kohler A."/>
            <person name="Barry K."/>
            <person name="LaButti K."/>
            <person name="Morin E."/>
            <person name="Salamov A."/>
            <person name="Lipzen A."/>
            <person name="Mereny Z."/>
            <person name="Hegedus B."/>
            <person name="Baldrian P."/>
            <person name="Stursova M."/>
            <person name="Weitz H."/>
            <person name="Taylor A."/>
            <person name="Grigoriev I.V."/>
            <person name="Nagy L.G."/>
            <person name="Martin F."/>
            <person name="Kauserud H."/>
        </authorList>
    </citation>
    <scope>NUCLEOTIDE SEQUENCE</scope>
    <source>
        <strain evidence="1">CBHHK182m</strain>
    </source>
</reference>
<protein>
    <submittedName>
        <fullName evidence="1">Uncharacterized protein</fullName>
    </submittedName>
</protein>
<proteinExistence type="predicted"/>
<comment type="caution">
    <text evidence="1">The sequence shown here is derived from an EMBL/GenBank/DDBJ whole genome shotgun (WGS) entry which is preliminary data.</text>
</comment>
<evidence type="ECO:0000313" key="1">
    <source>
        <dbReference type="EMBL" id="KAJ7775360.1"/>
    </source>
</evidence>
<dbReference type="AlphaFoldDB" id="A0AAD7NUC5"/>
<accession>A0AAD7NUC5</accession>
<gene>
    <name evidence="1" type="ORF">B0H16DRAFT_42734</name>
</gene>